<dbReference type="AlphaFoldDB" id="A0A7V7GUI0"/>
<gene>
    <name evidence="2" type="ORF">DT594_08120</name>
</gene>
<evidence type="ECO:0000313" key="2">
    <source>
        <dbReference type="EMBL" id="KAA0694835.1"/>
    </source>
</evidence>
<keyword evidence="1" id="KW-0472">Membrane</keyword>
<feature type="transmembrane region" description="Helical" evidence="1">
    <location>
        <begin position="15"/>
        <end position="40"/>
    </location>
</feature>
<evidence type="ECO:0000313" key="3">
    <source>
        <dbReference type="Proteomes" id="UP000463138"/>
    </source>
</evidence>
<keyword evidence="1" id="KW-0812">Transmembrane</keyword>
<dbReference type="EMBL" id="QOVF01000002">
    <property type="protein sequence ID" value="KAA0694835.1"/>
    <property type="molecule type" value="Genomic_DNA"/>
</dbReference>
<feature type="transmembrane region" description="Helical" evidence="1">
    <location>
        <begin position="216"/>
        <end position="235"/>
    </location>
</feature>
<evidence type="ECO:0000256" key="1">
    <source>
        <dbReference type="SAM" id="Phobius"/>
    </source>
</evidence>
<dbReference type="Proteomes" id="UP000463138">
    <property type="component" value="Unassembled WGS sequence"/>
</dbReference>
<protein>
    <recommendedName>
        <fullName evidence="4">DUF2232 domain-containing protein</fullName>
    </recommendedName>
</protein>
<feature type="transmembrane region" description="Helical" evidence="1">
    <location>
        <begin position="60"/>
        <end position="84"/>
    </location>
</feature>
<evidence type="ECO:0008006" key="4">
    <source>
        <dbReference type="Google" id="ProtNLM"/>
    </source>
</evidence>
<comment type="caution">
    <text evidence="2">The sequence shown here is derived from an EMBL/GenBank/DDBJ whole genome shotgun (WGS) entry which is preliminary data.</text>
</comment>
<feature type="transmembrane region" description="Helical" evidence="1">
    <location>
        <begin position="193"/>
        <end position="210"/>
    </location>
</feature>
<sequence length="299" mass="31856">MRGLAEYIMRGRKQATLVVAIAAAIPLLFWVSAAALALVILRRGLNEALPVLIWGVLPALAWAVMGDLTPLLVILGAAGMAVLLREKQAWSTVLLVVVPLGLAYALLLMSVLGEPLQALAVQIQERLPELMADMGGSVDEAGMVRLEALLVPILAGLMGAVHALMALVSLMSGRSWQAGLYNPGGFRAEFHRLRLSPLVAGGLLVLTLFSPQFGQMAMLAPIASLPLLIAGLALLHGLAGIKKLGSVWLVILYVVFVFAAQIVYPLIMFLAFIDSLFDFRARIAPAQGPRDDDDSNGQV</sequence>
<dbReference type="OrthoDB" id="5659946at2"/>
<feature type="transmembrane region" description="Helical" evidence="1">
    <location>
        <begin position="91"/>
        <end position="112"/>
    </location>
</feature>
<accession>A0A7V7GUI0</accession>
<keyword evidence="1" id="KW-1133">Transmembrane helix</keyword>
<organism evidence="2 3">
    <name type="scientific">Halopseudomonas laoshanensis</name>
    <dbReference type="NCBI Taxonomy" id="2268758"/>
    <lineage>
        <taxon>Bacteria</taxon>
        <taxon>Pseudomonadati</taxon>
        <taxon>Pseudomonadota</taxon>
        <taxon>Gammaproteobacteria</taxon>
        <taxon>Pseudomonadales</taxon>
        <taxon>Pseudomonadaceae</taxon>
        <taxon>Halopseudomonas</taxon>
    </lineage>
</organism>
<proteinExistence type="predicted"/>
<dbReference type="RefSeq" id="WP_149332221.1">
    <property type="nucleotide sequence ID" value="NZ_QOVF01000002.1"/>
</dbReference>
<feature type="transmembrane region" description="Helical" evidence="1">
    <location>
        <begin position="149"/>
        <end position="172"/>
    </location>
</feature>
<name>A0A7V7GUI0_9GAMM</name>
<reference evidence="2 3" key="1">
    <citation type="submission" date="2018-07" db="EMBL/GenBank/DDBJ databases">
        <title>Pseudomonas laoshanensis sp. nov., isolated from soil.</title>
        <authorList>
            <person name="Sun J."/>
            <person name="Yu L."/>
            <person name="Wang M."/>
            <person name="Zhang C."/>
        </authorList>
    </citation>
    <scope>NUCLEOTIDE SEQUENCE [LARGE SCALE GENOMIC DNA]</scope>
    <source>
        <strain evidence="2 3">Y22</strain>
    </source>
</reference>
<feature type="transmembrane region" description="Helical" evidence="1">
    <location>
        <begin position="247"/>
        <end position="273"/>
    </location>
</feature>
<keyword evidence="3" id="KW-1185">Reference proteome</keyword>